<dbReference type="AlphaFoldDB" id="A0A2A5T7A5"/>
<evidence type="ECO:0000313" key="2">
    <source>
        <dbReference type="Proteomes" id="UP000219020"/>
    </source>
</evidence>
<name>A0A2A5T7A5_9GAMM</name>
<accession>A0A2A5T7A5</accession>
<evidence type="ECO:0000313" key="1">
    <source>
        <dbReference type="EMBL" id="PCS24055.1"/>
    </source>
</evidence>
<dbReference type="Proteomes" id="UP000219020">
    <property type="component" value="Unassembled WGS sequence"/>
</dbReference>
<comment type="caution">
    <text evidence="1">The sequence shown here is derived from an EMBL/GenBank/DDBJ whole genome shotgun (WGS) entry which is preliminary data.</text>
</comment>
<gene>
    <name evidence="1" type="ORF">BTN49_0248</name>
</gene>
<sequence>MITGVKKYETQTDETLGPPYCSGNDLWQRGCISFRVN</sequence>
<dbReference type="EMBL" id="NBYY01000006">
    <property type="protein sequence ID" value="PCS24055.1"/>
    <property type="molecule type" value="Genomic_DNA"/>
</dbReference>
<protein>
    <submittedName>
        <fullName evidence="1">Uncharacterized protein</fullName>
    </submittedName>
</protein>
<reference evidence="2" key="1">
    <citation type="submission" date="2017-04" db="EMBL/GenBank/DDBJ databases">
        <title>Genome evolution of the luminous symbionts of deep sea anglerfish.</title>
        <authorList>
            <person name="Hendry T.A."/>
        </authorList>
    </citation>
    <scope>NUCLEOTIDE SEQUENCE [LARGE SCALE GENOMIC DNA]</scope>
</reference>
<proteinExistence type="predicted"/>
<keyword evidence="2" id="KW-1185">Reference proteome</keyword>
<organism evidence="1 2">
    <name type="scientific">Candidatus Enterovibrio escicola</name>
    <dbReference type="NCBI Taxonomy" id="1927127"/>
    <lineage>
        <taxon>Bacteria</taxon>
        <taxon>Pseudomonadati</taxon>
        <taxon>Pseudomonadota</taxon>
        <taxon>Gammaproteobacteria</taxon>
        <taxon>Vibrionales</taxon>
        <taxon>Vibrionaceae</taxon>
        <taxon>Enterovibrio</taxon>
    </lineage>
</organism>